<dbReference type="Proteomes" id="UP000184245">
    <property type="component" value="Unassembled WGS sequence"/>
</dbReference>
<evidence type="ECO:0000313" key="7">
    <source>
        <dbReference type="Proteomes" id="UP000184245"/>
    </source>
</evidence>
<dbReference type="GO" id="GO:0003677">
    <property type="term" value="F:DNA binding"/>
    <property type="evidence" value="ECO:0007669"/>
    <property type="project" value="UniProtKB-KW"/>
</dbReference>
<evidence type="ECO:0000259" key="4">
    <source>
        <dbReference type="PROSITE" id="PS50042"/>
    </source>
</evidence>
<dbReference type="InterPro" id="IPR018490">
    <property type="entry name" value="cNMP-bd_dom_sf"/>
</dbReference>
<dbReference type="Pfam" id="PF00027">
    <property type="entry name" value="cNMP_binding"/>
    <property type="match status" value="1"/>
</dbReference>
<name>A0A1M4YAP2_9CLOT</name>
<dbReference type="SUPFAM" id="SSF51206">
    <property type="entry name" value="cAMP-binding domain-like"/>
    <property type="match status" value="1"/>
</dbReference>
<dbReference type="CDD" id="cd00038">
    <property type="entry name" value="CAP_ED"/>
    <property type="match status" value="1"/>
</dbReference>
<evidence type="ECO:0000256" key="2">
    <source>
        <dbReference type="ARBA" id="ARBA00023125"/>
    </source>
</evidence>
<evidence type="ECO:0000313" key="6">
    <source>
        <dbReference type="EMBL" id="SHF02780.1"/>
    </source>
</evidence>
<dbReference type="STRING" id="1122155.SAMN02745158_02286"/>
<dbReference type="PROSITE" id="PS51063">
    <property type="entry name" value="HTH_CRP_2"/>
    <property type="match status" value="1"/>
</dbReference>
<dbReference type="OrthoDB" id="3176638at2"/>
<dbReference type="AlphaFoldDB" id="A0A1M4YAP2"/>
<dbReference type="Pfam" id="PF13545">
    <property type="entry name" value="HTH_Crp_2"/>
    <property type="match status" value="1"/>
</dbReference>
<protein>
    <submittedName>
        <fullName evidence="6">cAMP-binding domain of CRP or a regulatory subunit of cAMP-dependent protein kinases</fullName>
    </submittedName>
</protein>
<dbReference type="GO" id="GO:0016301">
    <property type="term" value="F:kinase activity"/>
    <property type="evidence" value="ECO:0007669"/>
    <property type="project" value="UniProtKB-KW"/>
</dbReference>
<dbReference type="EMBL" id="FQVI01000011">
    <property type="protein sequence ID" value="SHF02780.1"/>
    <property type="molecule type" value="Genomic_DNA"/>
</dbReference>
<evidence type="ECO:0000259" key="5">
    <source>
        <dbReference type="PROSITE" id="PS51063"/>
    </source>
</evidence>
<dbReference type="InterPro" id="IPR012318">
    <property type="entry name" value="HTH_CRP"/>
</dbReference>
<dbReference type="GO" id="GO:0003700">
    <property type="term" value="F:DNA-binding transcription factor activity"/>
    <property type="evidence" value="ECO:0007669"/>
    <property type="project" value="TreeGrafter"/>
</dbReference>
<dbReference type="SUPFAM" id="SSF46785">
    <property type="entry name" value="Winged helix' DNA-binding domain"/>
    <property type="match status" value="1"/>
</dbReference>
<organism evidence="6 7">
    <name type="scientific">Lactonifactor longoviformis DSM 17459</name>
    <dbReference type="NCBI Taxonomy" id="1122155"/>
    <lineage>
        <taxon>Bacteria</taxon>
        <taxon>Bacillati</taxon>
        <taxon>Bacillota</taxon>
        <taxon>Clostridia</taxon>
        <taxon>Eubacteriales</taxon>
        <taxon>Clostridiaceae</taxon>
        <taxon>Lactonifactor</taxon>
    </lineage>
</organism>
<dbReference type="PROSITE" id="PS50042">
    <property type="entry name" value="CNMP_BINDING_3"/>
    <property type="match status" value="1"/>
</dbReference>
<feature type="domain" description="Cyclic nucleotide-binding" evidence="4">
    <location>
        <begin position="13"/>
        <end position="115"/>
    </location>
</feature>
<feature type="domain" description="HTH crp-type" evidence="5">
    <location>
        <begin position="154"/>
        <end position="221"/>
    </location>
</feature>
<dbReference type="InterPro" id="IPR000595">
    <property type="entry name" value="cNMP-bd_dom"/>
</dbReference>
<keyword evidence="3" id="KW-0804">Transcription</keyword>
<accession>A0A1M4YAP2</accession>
<dbReference type="Gene3D" id="2.60.120.10">
    <property type="entry name" value="Jelly Rolls"/>
    <property type="match status" value="1"/>
</dbReference>
<evidence type="ECO:0000256" key="3">
    <source>
        <dbReference type="ARBA" id="ARBA00023163"/>
    </source>
</evidence>
<dbReference type="GO" id="GO:0005829">
    <property type="term" value="C:cytosol"/>
    <property type="evidence" value="ECO:0007669"/>
    <property type="project" value="TreeGrafter"/>
</dbReference>
<dbReference type="RefSeq" id="WP_072851809.1">
    <property type="nucleotide sequence ID" value="NZ_FQVI01000011.1"/>
</dbReference>
<keyword evidence="7" id="KW-1185">Reference proteome</keyword>
<dbReference type="SMART" id="SM00100">
    <property type="entry name" value="cNMP"/>
    <property type="match status" value="1"/>
</dbReference>
<keyword evidence="1" id="KW-0805">Transcription regulation</keyword>
<dbReference type="PANTHER" id="PTHR24567">
    <property type="entry name" value="CRP FAMILY TRANSCRIPTIONAL REGULATORY PROTEIN"/>
    <property type="match status" value="1"/>
</dbReference>
<proteinExistence type="predicted"/>
<sequence length="221" mass="24938">MKKQIEILKDTPLFFGVQEHEIEEMLGCLSSSEKNYHKGSYIFTAQDSPVNVGIVLEGSVHVIKEDFWGNRAILASIGAGGMFGEAFACAQADHLPVSVVAREDTSVLFIDYKRIITTCSSACHFHTRLIENMLHILAEKNLLLTQKMEHIVKRTTREKLLSYLSWQAAQAGSSYFMIPFNRQELADYLSVDRSALSSELGKLQKEGVLEYHKNQFKLIHA</sequence>
<dbReference type="InterPro" id="IPR014710">
    <property type="entry name" value="RmlC-like_jellyroll"/>
</dbReference>
<dbReference type="PANTHER" id="PTHR24567:SF58">
    <property type="entry name" value="CYCLIC AMP-BINDING REGULATORY PROTEIN"/>
    <property type="match status" value="1"/>
</dbReference>
<reference evidence="6 7" key="1">
    <citation type="submission" date="2016-11" db="EMBL/GenBank/DDBJ databases">
        <authorList>
            <person name="Jaros S."/>
            <person name="Januszkiewicz K."/>
            <person name="Wedrychowicz H."/>
        </authorList>
    </citation>
    <scope>NUCLEOTIDE SEQUENCE [LARGE SCALE GENOMIC DNA]</scope>
    <source>
        <strain evidence="6 7">DSM 17459</strain>
    </source>
</reference>
<keyword evidence="6" id="KW-0418">Kinase</keyword>
<dbReference type="InterPro" id="IPR036390">
    <property type="entry name" value="WH_DNA-bd_sf"/>
</dbReference>
<evidence type="ECO:0000256" key="1">
    <source>
        <dbReference type="ARBA" id="ARBA00023015"/>
    </source>
</evidence>
<keyword evidence="2" id="KW-0238">DNA-binding</keyword>
<keyword evidence="6" id="KW-0808">Transferase</keyword>
<gene>
    <name evidence="6" type="ORF">SAMN02745158_02286</name>
</gene>
<dbReference type="InterPro" id="IPR050397">
    <property type="entry name" value="Env_Response_Regulators"/>
</dbReference>